<gene>
    <name evidence="1" type="ORF">Q5H93_06735</name>
</gene>
<organism evidence="1 2">
    <name type="scientific">Hymenobacter aranciens</name>
    <dbReference type="NCBI Taxonomy" id="3063996"/>
    <lineage>
        <taxon>Bacteria</taxon>
        <taxon>Pseudomonadati</taxon>
        <taxon>Bacteroidota</taxon>
        <taxon>Cytophagia</taxon>
        <taxon>Cytophagales</taxon>
        <taxon>Hymenobacteraceae</taxon>
        <taxon>Hymenobacter</taxon>
    </lineage>
</organism>
<sequence length="82" mass="8378">MRTVQLAAPAGLSVFPNPATGRAPLVGAAPNAPVRVFDGLGREVLATTADESGTALLALPVRLTPGVYVLRTGATARRLTVQ</sequence>
<dbReference type="NCBIfam" id="TIGR04183">
    <property type="entry name" value="Por_Secre_tail"/>
    <property type="match status" value="1"/>
</dbReference>
<evidence type="ECO:0000313" key="1">
    <source>
        <dbReference type="EMBL" id="MDO7874423.1"/>
    </source>
</evidence>
<evidence type="ECO:0000313" key="2">
    <source>
        <dbReference type="Proteomes" id="UP001176429"/>
    </source>
</evidence>
<comment type="caution">
    <text evidence="1">The sequence shown here is derived from an EMBL/GenBank/DDBJ whole genome shotgun (WGS) entry which is preliminary data.</text>
</comment>
<reference evidence="1" key="1">
    <citation type="submission" date="2023-07" db="EMBL/GenBank/DDBJ databases">
        <authorList>
            <person name="Kim M.K."/>
        </authorList>
    </citation>
    <scope>NUCLEOTIDE SEQUENCE</scope>
    <source>
        <strain evidence="1">ASUV-10-1</strain>
    </source>
</reference>
<keyword evidence="2" id="KW-1185">Reference proteome</keyword>
<accession>A0ABT9BD00</accession>
<protein>
    <submittedName>
        <fullName evidence="1">T9SS type A sorting domain-containing protein</fullName>
    </submittedName>
</protein>
<dbReference type="EMBL" id="JAUQSY010000004">
    <property type="protein sequence ID" value="MDO7874423.1"/>
    <property type="molecule type" value="Genomic_DNA"/>
</dbReference>
<dbReference type="Proteomes" id="UP001176429">
    <property type="component" value="Unassembled WGS sequence"/>
</dbReference>
<dbReference type="InterPro" id="IPR026444">
    <property type="entry name" value="Secre_tail"/>
</dbReference>
<dbReference type="RefSeq" id="WP_305005740.1">
    <property type="nucleotide sequence ID" value="NZ_JAUQSY010000004.1"/>
</dbReference>
<name>A0ABT9BD00_9BACT</name>
<proteinExistence type="predicted"/>